<comment type="caution">
    <text evidence="2">The sequence shown here is derived from an EMBL/GenBank/DDBJ whole genome shotgun (WGS) entry which is preliminary data.</text>
</comment>
<dbReference type="RefSeq" id="WP_202010403.1">
    <property type="nucleotide sequence ID" value="NZ_JAERRB010000004.1"/>
</dbReference>
<sequence length="216" mass="23974">MSDGHISIIFSLVLSLILSLAKIARDSKITTFQSYYTFHFALFFFIFSVGNVVTTLVAQSIIENNILTKDPNSIALKGPLWIWYTFIGVFGFEFLIQKINVTFLDHGLLSINDWIKDAKANAVAATLEKTAEGLASEEIKLALELHQQLAHDHGKLHTIVRHIIGEKLYSNALLEIQGQPNISIELALANVAASVDKLKVRAVLKSKQQKKPDSST</sequence>
<keyword evidence="1" id="KW-0472">Membrane</keyword>
<proteinExistence type="predicted"/>
<evidence type="ECO:0000256" key="1">
    <source>
        <dbReference type="SAM" id="Phobius"/>
    </source>
</evidence>
<keyword evidence="1" id="KW-1133">Transmembrane helix</keyword>
<evidence type="ECO:0000313" key="2">
    <source>
        <dbReference type="EMBL" id="MBL0742307.1"/>
    </source>
</evidence>
<dbReference type="Proteomes" id="UP000613030">
    <property type="component" value="Unassembled WGS sequence"/>
</dbReference>
<organism evidence="2 3">
    <name type="scientific">Chryseolinea lacunae</name>
    <dbReference type="NCBI Taxonomy" id="2801331"/>
    <lineage>
        <taxon>Bacteria</taxon>
        <taxon>Pseudomonadati</taxon>
        <taxon>Bacteroidota</taxon>
        <taxon>Cytophagia</taxon>
        <taxon>Cytophagales</taxon>
        <taxon>Fulvivirgaceae</taxon>
        <taxon>Chryseolinea</taxon>
    </lineage>
</organism>
<feature type="transmembrane region" description="Helical" evidence="1">
    <location>
        <begin position="36"/>
        <end position="58"/>
    </location>
</feature>
<evidence type="ECO:0008006" key="4">
    <source>
        <dbReference type="Google" id="ProtNLM"/>
    </source>
</evidence>
<gene>
    <name evidence="2" type="ORF">JI741_13840</name>
</gene>
<keyword evidence="1" id="KW-0812">Transmembrane</keyword>
<keyword evidence="3" id="KW-1185">Reference proteome</keyword>
<protein>
    <recommendedName>
        <fullName evidence="4">DUF2254 domain-containing protein</fullName>
    </recommendedName>
</protein>
<reference evidence="2 3" key="1">
    <citation type="submission" date="2021-01" db="EMBL/GenBank/DDBJ databases">
        <title>Chryseolinea sp. Jin1 Genome sequencing and assembly.</title>
        <authorList>
            <person name="Kim I."/>
        </authorList>
    </citation>
    <scope>NUCLEOTIDE SEQUENCE [LARGE SCALE GENOMIC DNA]</scope>
    <source>
        <strain evidence="2 3">Jin1</strain>
    </source>
</reference>
<feature type="transmembrane region" description="Helical" evidence="1">
    <location>
        <begin position="6"/>
        <end position="24"/>
    </location>
</feature>
<evidence type="ECO:0000313" key="3">
    <source>
        <dbReference type="Proteomes" id="UP000613030"/>
    </source>
</evidence>
<accession>A0ABS1KSR5</accession>
<dbReference type="EMBL" id="JAERRB010000004">
    <property type="protein sequence ID" value="MBL0742307.1"/>
    <property type="molecule type" value="Genomic_DNA"/>
</dbReference>
<name>A0ABS1KSR5_9BACT</name>
<feature type="transmembrane region" description="Helical" evidence="1">
    <location>
        <begin position="78"/>
        <end position="96"/>
    </location>
</feature>